<accession>X6LC90</accession>
<comment type="caution">
    <text evidence="1">The sequence shown here is derived from an EMBL/GenBank/DDBJ whole genome shotgun (WGS) entry which is preliminary data.</text>
</comment>
<evidence type="ECO:0000313" key="2">
    <source>
        <dbReference type="Proteomes" id="UP000023152"/>
    </source>
</evidence>
<proteinExistence type="predicted"/>
<dbReference type="AlphaFoldDB" id="X6LC90"/>
<protein>
    <submittedName>
        <fullName evidence="1">Uncharacterized protein</fullName>
    </submittedName>
</protein>
<keyword evidence="2" id="KW-1185">Reference proteome</keyword>
<gene>
    <name evidence="1" type="ORF">RFI_39166</name>
</gene>
<dbReference type="OrthoDB" id="3044497at2759"/>
<reference evidence="1 2" key="1">
    <citation type="journal article" date="2013" name="Curr. Biol.">
        <title>The Genome of the Foraminiferan Reticulomyxa filosa.</title>
        <authorList>
            <person name="Glockner G."/>
            <person name="Hulsmann N."/>
            <person name="Schleicher M."/>
            <person name="Noegel A.A."/>
            <person name="Eichinger L."/>
            <person name="Gallinger C."/>
            <person name="Pawlowski J."/>
            <person name="Sierra R."/>
            <person name="Euteneuer U."/>
            <person name="Pillet L."/>
            <person name="Moustafa A."/>
            <person name="Platzer M."/>
            <person name="Groth M."/>
            <person name="Szafranski K."/>
            <person name="Schliwa M."/>
        </authorList>
    </citation>
    <scope>NUCLEOTIDE SEQUENCE [LARGE SCALE GENOMIC DNA]</scope>
</reference>
<sequence length="218" mass="25227">MTDYIVIGGDCNAHHSAWLDQNTDDVIVFSISLSNGLHIINTLLDPNLNLEPNVLLMLERQSLVFELFGKAINLGGVTKINKQLRRKLLLEKHQHMMKSIDSLHEGNTRNLFTQFKSLNTNKICIIPALVNKETNSYPDCIWCEEEETVEHFLIECLKYQDLRRYWWTNVQTLLPDINVLSLSMKYFIIGVERGNQTLESRLSPHHVYIAISSYLIEK</sequence>
<name>X6LC90_RETFI</name>
<organism evidence="1 2">
    <name type="scientific">Reticulomyxa filosa</name>
    <dbReference type="NCBI Taxonomy" id="46433"/>
    <lineage>
        <taxon>Eukaryota</taxon>
        <taxon>Sar</taxon>
        <taxon>Rhizaria</taxon>
        <taxon>Retaria</taxon>
        <taxon>Foraminifera</taxon>
        <taxon>Monothalamids</taxon>
        <taxon>Reticulomyxidae</taxon>
        <taxon>Reticulomyxa</taxon>
    </lineage>
</organism>
<evidence type="ECO:0000313" key="1">
    <source>
        <dbReference type="EMBL" id="ETN98344.1"/>
    </source>
</evidence>
<dbReference type="EMBL" id="ASPP01046946">
    <property type="protein sequence ID" value="ETN98344.1"/>
    <property type="molecule type" value="Genomic_DNA"/>
</dbReference>
<dbReference type="Proteomes" id="UP000023152">
    <property type="component" value="Unassembled WGS sequence"/>
</dbReference>